<sequence length="346" mass="38309">MKVRFDTDAEHINTFVSDPNATFDVEVNLNERSRGFQWFFSFYVTFAADTKGGAAEDAILLLDEPGLYLHAKSQRDLLNHFEADFKNQILYTTHSPFMVPTHRLDTVRTVSIAEEVGTTVSNDPSGDARTLFPLQAALGYDLAQSLFIGPNNLVVEGVTDYWALSSISEYLNSNGGGGLRGDITITPAGGAQKIPYMVALLSSEQLNVLALLDHEKDAKTTRDELVKSKLISDKNVIFIADAFGSSPPKEADMEDLIDPKVYETLVHESYAKELKGVSLKVNDKIPRIAKRFEDAFKTAGLDFHKTRPMRLLLAKMGTDPKQIVTQDVADRFRTLCEVANNRISAG</sequence>
<gene>
    <name evidence="2" type="ordered locus">SL003B_0705</name>
</gene>
<dbReference type="eggNOG" id="COG3593">
    <property type="taxonomic scope" value="Bacteria"/>
</dbReference>
<proteinExistence type="predicted"/>
<name>F2IUT3_POLGS</name>
<evidence type="ECO:0000313" key="2">
    <source>
        <dbReference type="EMBL" id="ADZ69135.1"/>
    </source>
</evidence>
<protein>
    <recommendedName>
        <fullName evidence="1">Endonuclease GajA/Old nuclease/RecF-like AAA domain-containing protein</fullName>
    </recommendedName>
</protein>
<dbReference type="HOGENOM" id="CLU_718892_0_0_5"/>
<organism evidence="2 3">
    <name type="scientific">Polymorphum gilvum (strain LMG 25793 / CGMCC 1.9160 / SL003B-26A1)</name>
    <dbReference type="NCBI Taxonomy" id="991905"/>
    <lineage>
        <taxon>Bacteria</taxon>
        <taxon>Pseudomonadati</taxon>
        <taxon>Pseudomonadota</taxon>
        <taxon>Alphaproteobacteria</taxon>
        <taxon>Rhodobacterales</taxon>
        <taxon>Paracoccaceae</taxon>
        <taxon>Polymorphum</taxon>
    </lineage>
</organism>
<dbReference type="InterPro" id="IPR027417">
    <property type="entry name" value="P-loop_NTPase"/>
</dbReference>
<keyword evidence="3" id="KW-1185">Reference proteome</keyword>
<dbReference type="Pfam" id="PF13175">
    <property type="entry name" value="AAA_15"/>
    <property type="match status" value="1"/>
</dbReference>
<dbReference type="AlphaFoldDB" id="F2IUT3"/>
<evidence type="ECO:0000313" key="3">
    <source>
        <dbReference type="Proteomes" id="UP000008130"/>
    </source>
</evidence>
<dbReference type="STRING" id="991905.SL003B_0705"/>
<dbReference type="InterPro" id="IPR041685">
    <property type="entry name" value="AAA_GajA/Old/RecF-like"/>
</dbReference>
<evidence type="ECO:0000259" key="1">
    <source>
        <dbReference type="Pfam" id="PF13175"/>
    </source>
</evidence>
<accession>F2IUT3</accession>
<dbReference type="Gene3D" id="3.40.50.300">
    <property type="entry name" value="P-loop containing nucleotide triphosphate hydrolases"/>
    <property type="match status" value="1"/>
</dbReference>
<dbReference type="InterPro" id="IPR051396">
    <property type="entry name" value="Bact_Antivir_Def_Nuclease"/>
</dbReference>
<dbReference type="Proteomes" id="UP000008130">
    <property type="component" value="Chromosome"/>
</dbReference>
<dbReference type="KEGG" id="pgv:SL003B_0705"/>
<dbReference type="PANTHER" id="PTHR43581">
    <property type="entry name" value="ATP/GTP PHOSPHATASE"/>
    <property type="match status" value="1"/>
</dbReference>
<reference evidence="2 3" key="1">
    <citation type="journal article" date="2011" name="J. Bacteriol.">
        <title>Complete genome sequence of Polymorphum gilvum SL003B-26A1T, a crude oil-degrading bacterium from oil-polluted saline soil.</title>
        <authorList>
            <person name="Li S.G."/>
            <person name="Tang Y.Q."/>
            <person name="Nie Y."/>
            <person name="Cai M."/>
            <person name="Wu X.L."/>
        </authorList>
    </citation>
    <scope>NUCLEOTIDE SEQUENCE [LARGE SCALE GENOMIC DNA]</scope>
    <source>
        <strain evidence="3">LMG 25793 / CGMCC 1.9160 / SL003B-26A1</strain>
    </source>
</reference>
<feature type="domain" description="Endonuclease GajA/Old nuclease/RecF-like AAA" evidence="1">
    <location>
        <begin position="23"/>
        <end position="99"/>
    </location>
</feature>
<dbReference type="SUPFAM" id="SSF52540">
    <property type="entry name" value="P-loop containing nucleoside triphosphate hydrolases"/>
    <property type="match status" value="1"/>
</dbReference>
<dbReference type="PANTHER" id="PTHR43581:SF3">
    <property type="entry name" value="AAA+ ATPASE DOMAIN-CONTAINING PROTEIN"/>
    <property type="match status" value="1"/>
</dbReference>
<dbReference type="EMBL" id="CP002568">
    <property type="protein sequence ID" value="ADZ69135.1"/>
    <property type="molecule type" value="Genomic_DNA"/>
</dbReference>